<dbReference type="SUPFAM" id="SSF50486">
    <property type="entry name" value="FMT C-terminal domain-like"/>
    <property type="match status" value="1"/>
</dbReference>
<evidence type="ECO:0000256" key="1">
    <source>
        <dbReference type="ARBA" id="ARBA00012261"/>
    </source>
</evidence>
<dbReference type="STRING" id="1797240.A3D68_02060"/>
<gene>
    <name evidence="3" type="ORF">A3D68_02060</name>
</gene>
<dbReference type="PANTHER" id="PTHR11138">
    <property type="entry name" value="METHIONYL-TRNA FORMYLTRANSFERASE"/>
    <property type="match status" value="1"/>
</dbReference>
<organism evidence="3 4">
    <name type="scientific">Candidatus Adlerbacteria bacterium RIFCSPHIGHO2_02_FULL_52_17</name>
    <dbReference type="NCBI Taxonomy" id="1797240"/>
    <lineage>
        <taxon>Bacteria</taxon>
        <taxon>Candidatus Adleribacteriota</taxon>
    </lineage>
</organism>
<dbReference type="CDD" id="cd08646">
    <property type="entry name" value="FMT_core_Met-tRNA-FMT_N"/>
    <property type="match status" value="1"/>
</dbReference>
<dbReference type="Gene3D" id="3.40.50.12230">
    <property type="match status" value="1"/>
</dbReference>
<dbReference type="InterPro" id="IPR041711">
    <property type="entry name" value="Met-tRNA-FMT_N"/>
</dbReference>
<feature type="domain" description="Formyl transferase N-terminal" evidence="2">
    <location>
        <begin position="7"/>
        <end position="160"/>
    </location>
</feature>
<evidence type="ECO:0000313" key="3">
    <source>
        <dbReference type="EMBL" id="OGC82878.1"/>
    </source>
</evidence>
<evidence type="ECO:0000313" key="4">
    <source>
        <dbReference type="Proteomes" id="UP000177564"/>
    </source>
</evidence>
<dbReference type="PROSITE" id="PS00373">
    <property type="entry name" value="GART"/>
    <property type="match status" value="1"/>
</dbReference>
<protein>
    <recommendedName>
        <fullName evidence="1">methionyl-tRNA formyltransferase</fullName>
        <ecNumber evidence="1">2.1.2.9</ecNumber>
    </recommendedName>
</protein>
<dbReference type="Proteomes" id="UP000177564">
    <property type="component" value="Unassembled WGS sequence"/>
</dbReference>
<dbReference type="InterPro" id="IPR036477">
    <property type="entry name" value="Formyl_transf_N_sf"/>
</dbReference>
<comment type="caution">
    <text evidence="3">The sequence shown here is derived from an EMBL/GenBank/DDBJ whole genome shotgun (WGS) entry which is preliminary data.</text>
</comment>
<dbReference type="InterPro" id="IPR011034">
    <property type="entry name" value="Formyl_transferase-like_C_sf"/>
</dbReference>
<dbReference type="InterPro" id="IPR001555">
    <property type="entry name" value="GART_AS"/>
</dbReference>
<dbReference type="AlphaFoldDB" id="A0A1F4XMP4"/>
<dbReference type="SUPFAM" id="SSF53328">
    <property type="entry name" value="Formyltransferase"/>
    <property type="match status" value="1"/>
</dbReference>
<dbReference type="Pfam" id="PF00551">
    <property type="entry name" value="Formyl_trans_N"/>
    <property type="match status" value="1"/>
</dbReference>
<dbReference type="InterPro" id="IPR002376">
    <property type="entry name" value="Formyl_transf_N"/>
</dbReference>
<dbReference type="PANTHER" id="PTHR11138:SF5">
    <property type="entry name" value="METHIONYL-TRNA FORMYLTRANSFERASE, MITOCHONDRIAL"/>
    <property type="match status" value="1"/>
</dbReference>
<accession>A0A1F4XMP4</accession>
<name>A0A1F4XMP4_9BACT</name>
<evidence type="ECO:0000259" key="2">
    <source>
        <dbReference type="Pfam" id="PF00551"/>
    </source>
</evidence>
<dbReference type="GO" id="GO:0004479">
    <property type="term" value="F:methionyl-tRNA formyltransferase activity"/>
    <property type="evidence" value="ECO:0007669"/>
    <property type="project" value="UniProtKB-EC"/>
</dbReference>
<dbReference type="EMBL" id="MEWU01000034">
    <property type="protein sequence ID" value="OGC82878.1"/>
    <property type="molecule type" value="Genomic_DNA"/>
</dbReference>
<sequence length="303" mass="33079">MSKPMPRFAFFGTPQFAVHTLNALEAHWFLPALVVTAPDKPAGRGLKLQPSPAKVWAKEHDIDILEPLSLREESFVAELGNTDWDVFVVAAYSKLIPKNILVVPRKGSLNIHPSLLPKFRGPSPAGSAILADERATGVSVMLMSEKMDAGPIVAQARIELEEGAGGWPPTSSFLEELLATEGGNLLAEILPKWLAGTITPEPQEESKATYTHKFKDQDALVDLMGDARTNLLKIRAFDQSPRAHFFTQGGKRVIITDAEIKDGALEVIKVIPEGKREMLYKTFLQSGVKQTLPEGAQGDGPRN</sequence>
<proteinExistence type="predicted"/>
<dbReference type="EC" id="2.1.2.9" evidence="1"/>
<dbReference type="GO" id="GO:0005829">
    <property type="term" value="C:cytosol"/>
    <property type="evidence" value="ECO:0007669"/>
    <property type="project" value="TreeGrafter"/>
</dbReference>
<reference evidence="3 4" key="1">
    <citation type="journal article" date="2016" name="Nat. Commun.">
        <title>Thousands of microbial genomes shed light on interconnected biogeochemical processes in an aquifer system.</title>
        <authorList>
            <person name="Anantharaman K."/>
            <person name="Brown C.T."/>
            <person name="Hug L.A."/>
            <person name="Sharon I."/>
            <person name="Castelle C.J."/>
            <person name="Probst A.J."/>
            <person name="Thomas B.C."/>
            <person name="Singh A."/>
            <person name="Wilkins M.J."/>
            <person name="Karaoz U."/>
            <person name="Brodie E.L."/>
            <person name="Williams K.H."/>
            <person name="Hubbard S.S."/>
            <person name="Banfield J.F."/>
        </authorList>
    </citation>
    <scope>NUCLEOTIDE SEQUENCE [LARGE SCALE GENOMIC DNA]</scope>
</reference>